<evidence type="ECO:0000259" key="8">
    <source>
        <dbReference type="SMART" id="SM01332"/>
    </source>
</evidence>
<proteinExistence type="inferred from homology"/>
<dbReference type="CDD" id="cd20507">
    <property type="entry name" value="CYCLIN_CCNB1-like_rpt1"/>
    <property type="match status" value="1"/>
</dbReference>
<evidence type="ECO:0000256" key="1">
    <source>
        <dbReference type="ARBA" id="ARBA00006955"/>
    </source>
</evidence>
<dbReference type="InterPro" id="IPR006671">
    <property type="entry name" value="Cyclin_N"/>
</dbReference>
<evidence type="ECO:0000259" key="7">
    <source>
        <dbReference type="SMART" id="SM00385"/>
    </source>
</evidence>
<name>A0AAN7MU57_TRANT</name>
<evidence type="ECO:0000313" key="9">
    <source>
        <dbReference type="EMBL" id="KAK4802120.1"/>
    </source>
</evidence>
<evidence type="ECO:0008006" key="11">
    <source>
        <dbReference type="Google" id="ProtNLM"/>
    </source>
</evidence>
<comment type="caution">
    <text evidence="9">The sequence shown here is derived from an EMBL/GenBank/DDBJ whole genome shotgun (WGS) entry which is preliminary data.</text>
</comment>
<dbReference type="PANTHER" id="PTHR10177">
    <property type="entry name" value="CYCLINS"/>
    <property type="match status" value="1"/>
</dbReference>
<feature type="region of interest" description="Disordered" evidence="6">
    <location>
        <begin position="184"/>
        <end position="229"/>
    </location>
</feature>
<sequence>MVHAKGKALVEMSSVTGEPLARKKGGVMLSCLIFFNRMRFFGGFTKFLCASFLDPGMEIVARTKFKVYSDREDLKTEAAVESSLKSVHGNTVTINNAVKDVKVAPKNMENIKGLRDSFIKSNARRKPLADVSNAHTIASSEVICDGSKPMKYKRNTITSVNRDLKDLGVKNASALTRKPTVVQIRGRQSQNNRESFPSKRGEKESFAISHAPRTKMKEPCSRPSYTDNGRTRINYLPLARKSLPVLKRNNQENSESSAKGMTKISDPIKSKISNKVIPRASNIGSHISKSGASDGHMISIKKVQANTGAYASCAKPSVRSMNNVTVAPSTRKMSKSKFAPVADESTSVFAISSGNNKSETIPAPEDTASNVSKDYTNQETLSVGTSLPKENKSDVNIKRKAGRRRSYTSLLMARSKFLEEHGEVMEQEKIPNIDDGCNQLEVAEYVDEIYEYYWIAEVQFSSLNNYMSIQGEITSSMRGILINWLIEVHHKFDLMHETLYLMVTLLDRYLSQVPIQKNEMQLVGLTALLLASKYEDFWHPRIKDLISISAESYTREQMLSMESSILKKLKFRLNVPTPYVFMLRFLKAAQSDKVLEHLSFYLIELCLVEYKALEFKSSLLCASAIYLARLTLQISPTWTPLLVKHARYEVPDMRDCAEMILGFHKSAGKGQLKVTHEKYAGSNLSSAAMILPLETLPAI</sequence>
<dbReference type="EMBL" id="JAXQNO010000002">
    <property type="protein sequence ID" value="KAK4802120.1"/>
    <property type="molecule type" value="Genomic_DNA"/>
</dbReference>
<dbReference type="SMART" id="SM00385">
    <property type="entry name" value="CYCLIN"/>
    <property type="match status" value="2"/>
</dbReference>
<keyword evidence="10" id="KW-1185">Reference proteome</keyword>
<evidence type="ECO:0000256" key="4">
    <source>
        <dbReference type="ARBA" id="ARBA00023306"/>
    </source>
</evidence>
<feature type="domain" description="Cyclin C-terminal" evidence="8">
    <location>
        <begin position="576"/>
        <end position="693"/>
    </location>
</feature>
<dbReference type="SUPFAM" id="SSF47954">
    <property type="entry name" value="Cyclin-like"/>
    <property type="match status" value="2"/>
</dbReference>
<accession>A0AAN7MU57</accession>
<dbReference type="InterPro" id="IPR036915">
    <property type="entry name" value="Cyclin-like_sf"/>
</dbReference>
<dbReference type="SMART" id="SM01332">
    <property type="entry name" value="Cyclin_C"/>
    <property type="match status" value="1"/>
</dbReference>
<dbReference type="FunFam" id="1.10.472.10:FF:000057">
    <property type="entry name" value="Cyclin N-terminal domain containing 2"/>
    <property type="match status" value="1"/>
</dbReference>
<gene>
    <name evidence="9" type="ORF">SAY86_000323</name>
</gene>
<organism evidence="9 10">
    <name type="scientific">Trapa natans</name>
    <name type="common">Water chestnut</name>
    <dbReference type="NCBI Taxonomy" id="22666"/>
    <lineage>
        <taxon>Eukaryota</taxon>
        <taxon>Viridiplantae</taxon>
        <taxon>Streptophyta</taxon>
        <taxon>Embryophyta</taxon>
        <taxon>Tracheophyta</taxon>
        <taxon>Spermatophyta</taxon>
        <taxon>Magnoliopsida</taxon>
        <taxon>eudicotyledons</taxon>
        <taxon>Gunneridae</taxon>
        <taxon>Pentapetalae</taxon>
        <taxon>rosids</taxon>
        <taxon>malvids</taxon>
        <taxon>Myrtales</taxon>
        <taxon>Lythraceae</taxon>
        <taxon>Trapa</taxon>
    </lineage>
</organism>
<evidence type="ECO:0000256" key="5">
    <source>
        <dbReference type="RuleBase" id="RU000383"/>
    </source>
</evidence>
<dbReference type="InterPro" id="IPR004367">
    <property type="entry name" value="Cyclin_C-dom"/>
</dbReference>
<dbReference type="InterPro" id="IPR013763">
    <property type="entry name" value="Cyclin-like_dom"/>
</dbReference>
<evidence type="ECO:0000256" key="2">
    <source>
        <dbReference type="ARBA" id="ARBA00022618"/>
    </source>
</evidence>
<keyword evidence="3 5" id="KW-0195">Cyclin</keyword>
<dbReference type="FunFam" id="1.10.472.10:FF:000091">
    <property type="entry name" value="putative cyclin-B3-1 isoform X3"/>
    <property type="match status" value="1"/>
</dbReference>
<dbReference type="Gene3D" id="1.10.472.10">
    <property type="entry name" value="Cyclin-like"/>
    <property type="match status" value="2"/>
</dbReference>
<dbReference type="Pfam" id="PF02984">
    <property type="entry name" value="Cyclin_C"/>
    <property type="match status" value="1"/>
</dbReference>
<protein>
    <recommendedName>
        <fullName evidence="11">B-like cyclin</fullName>
    </recommendedName>
</protein>
<feature type="domain" description="Cyclin-like" evidence="7">
    <location>
        <begin position="483"/>
        <end position="567"/>
    </location>
</feature>
<feature type="domain" description="Cyclin-like" evidence="7">
    <location>
        <begin position="580"/>
        <end position="662"/>
    </location>
</feature>
<evidence type="ECO:0000256" key="3">
    <source>
        <dbReference type="ARBA" id="ARBA00023127"/>
    </source>
</evidence>
<dbReference type="Proteomes" id="UP001346149">
    <property type="component" value="Unassembled WGS sequence"/>
</dbReference>
<keyword evidence="4" id="KW-0131">Cell cycle</keyword>
<evidence type="ECO:0000256" key="6">
    <source>
        <dbReference type="SAM" id="MobiDB-lite"/>
    </source>
</evidence>
<dbReference type="InterPro" id="IPR039361">
    <property type="entry name" value="Cyclin"/>
</dbReference>
<feature type="compositionally biased region" description="Polar residues" evidence="6">
    <location>
        <begin position="186"/>
        <end position="195"/>
    </location>
</feature>
<feature type="compositionally biased region" description="Basic and acidic residues" evidence="6">
    <location>
        <begin position="196"/>
        <end position="205"/>
    </location>
</feature>
<dbReference type="GO" id="GO:0051301">
    <property type="term" value="P:cell division"/>
    <property type="evidence" value="ECO:0007669"/>
    <property type="project" value="UniProtKB-KW"/>
</dbReference>
<keyword evidence="2" id="KW-0132">Cell division</keyword>
<dbReference type="AlphaFoldDB" id="A0AAN7MU57"/>
<comment type="similarity">
    <text evidence="1">Belongs to the cyclin family. Cyclin AB subfamily.</text>
</comment>
<dbReference type="Pfam" id="PF00134">
    <property type="entry name" value="Cyclin_N"/>
    <property type="match status" value="1"/>
</dbReference>
<reference evidence="9 10" key="1">
    <citation type="journal article" date="2023" name="Hortic Res">
        <title>Pangenome of water caltrop reveals structural variations and asymmetric subgenome divergence after allopolyploidization.</title>
        <authorList>
            <person name="Zhang X."/>
            <person name="Chen Y."/>
            <person name="Wang L."/>
            <person name="Yuan Y."/>
            <person name="Fang M."/>
            <person name="Shi L."/>
            <person name="Lu R."/>
            <person name="Comes H.P."/>
            <person name="Ma Y."/>
            <person name="Chen Y."/>
            <person name="Huang G."/>
            <person name="Zhou Y."/>
            <person name="Zheng Z."/>
            <person name="Qiu Y."/>
        </authorList>
    </citation>
    <scope>NUCLEOTIDE SEQUENCE [LARGE SCALE GENOMIC DNA]</scope>
    <source>
        <strain evidence="9">F231</strain>
    </source>
</reference>
<evidence type="ECO:0000313" key="10">
    <source>
        <dbReference type="Proteomes" id="UP001346149"/>
    </source>
</evidence>